<name>A0A919BCJ1_9GAMM</name>
<feature type="compositionally biased region" description="Polar residues" evidence="1">
    <location>
        <begin position="118"/>
        <end position="131"/>
    </location>
</feature>
<evidence type="ECO:0000256" key="1">
    <source>
        <dbReference type="SAM" id="MobiDB-lite"/>
    </source>
</evidence>
<sequence length="264" mass="29334">MLNGSSKAITLSVVVHLLIVYLLSSTITVSPHIAQPVHQPIDSYLYVLPTQEQLEPIVEPEEEQQAEPLPEAEPEPEPEQIPEPETEPEPEQKPEPKQEELDVPVVETEIKNSDTEQQEVNVSVDNQPSTSVNKKFSAATSLDQLRALNDQLEDEMFEQVYIERTKPNSGSIMHGQATSVPHSVKQQSEDEKRAQATQQMGGGFAVTKGENGSCTITRDLSHVGMEGLTSVESFSCGQTEIQKAFNQHMKKWKKKYGKNNDSSN</sequence>
<dbReference type="AlphaFoldDB" id="A0A919BCJ1"/>
<accession>A0A919BCJ1</accession>
<organism evidence="2 3">
    <name type="scientific">Thalassotalea marina</name>
    <dbReference type="NCBI Taxonomy" id="1673741"/>
    <lineage>
        <taxon>Bacteria</taxon>
        <taxon>Pseudomonadati</taxon>
        <taxon>Pseudomonadota</taxon>
        <taxon>Gammaproteobacteria</taxon>
        <taxon>Alteromonadales</taxon>
        <taxon>Colwelliaceae</taxon>
        <taxon>Thalassotalea</taxon>
    </lineage>
</organism>
<gene>
    <name evidence="2" type="ORF">GCM10017161_03660</name>
</gene>
<dbReference type="EMBL" id="BNCK01000001">
    <property type="protein sequence ID" value="GHF79741.1"/>
    <property type="molecule type" value="Genomic_DNA"/>
</dbReference>
<comment type="caution">
    <text evidence="2">The sequence shown here is derived from an EMBL/GenBank/DDBJ whole genome shotgun (WGS) entry which is preliminary data.</text>
</comment>
<reference evidence="2" key="2">
    <citation type="submission" date="2020-09" db="EMBL/GenBank/DDBJ databases">
        <authorList>
            <person name="Sun Q."/>
            <person name="Kim S."/>
        </authorList>
    </citation>
    <scope>NUCLEOTIDE SEQUENCE</scope>
    <source>
        <strain evidence="2">KCTC 42731</strain>
    </source>
</reference>
<proteinExistence type="predicted"/>
<reference evidence="2" key="1">
    <citation type="journal article" date="2014" name="Int. J. Syst. Evol. Microbiol.">
        <title>Complete genome sequence of Corynebacterium casei LMG S-19264T (=DSM 44701T), isolated from a smear-ripened cheese.</title>
        <authorList>
            <consortium name="US DOE Joint Genome Institute (JGI-PGF)"/>
            <person name="Walter F."/>
            <person name="Albersmeier A."/>
            <person name="Kalinowski J."/>
            <person name="Ruckert C."/>
        </authorList>
    </citation>
    <scope>NUCLEOTIDE SEQUENCE</scope>
    <source>
        <strain evidence="2">KCTC 42731</strain>
    </source>
</reference>
<evidence type="ECO:0000313" key="3">
    <source>
        <dbReference type="Proteomes" id="UP000623842"/>
    </source>
</evidence>
<dbReference type="Proteomes" id="UP000623842">
    <property type="component" value="Unassembled WGS sequence"/>
</dbReference>
<keyword evidence="3" id="KW-1185">Reference proteome</keyword>
<feature type="region of interest" description="Disordered" evidence="1">
    <location>
        <begin position="59"/>
        <end position="131"/>
    </location>
</feature>
<protein>
    <submittedName>
        <fullName evidence="2">Uncharacterized protein</fullName>
    </submittedName>
</protein>
<feature type="compositionally biased region" description="Polar residues" evidence="1">
    <location>
        <begin position="167"/>
        <end position="186"/>
    </location>
</feature>
<evidence type="ECO:0000313" key="2">
    <source>
        <dbReference type="EMBL" id="GHF79741.1"/>
    </source>
</evidence>
<feature type="region of interest" description="Disordered" evidence="1">
    <location>
        <begin position="167"/>
        <end position="209"/>
    </location>
</feature>
<feature type="compositionally biased region" description="Basic and acidic residues" evidence="1">
    <location>
        <begin position="90"/>
        <end position="100"/>
    </location>
</feature>
<feature type="compositionally biased region" description="Acidic residues" evidence="1">
    <location>
        <begin position="59"/>
        <end position="89"/>
    </location>
</feature>